<feature type="transmembrane region" description="Helical" evidence="1">
    <location>
        <begin position="42"/>
        <end position="63"/>
    </location>
</feature>
<evidence type="ECO:0000313" key="2">
    <source>
        <dbReference type="EMBL" id="ATD66364.1"/>
    </source>
</evidence>
<name>A0A290XB26_9GAMM</name>
<dbReference type="AlphaFoldDB" id="A0A290XB26"/>
<keyword evidence="1" id="KW-0472">Membrane</keyword>
<dbReference type="KEGG" id="lum:CNR27_01965"/>
<keyword evidence="1" id="KW-1133">Transmembrane helix</keyword>
<dbReference type="Proteomes" id="UP000218968">
    <property type="component" value="Chromosome"/>
</dbReference>
<keyword evidence="1" id="KW-0812">Transmembrane</keyword>
<dbReference type="EMBL" id="CP023406">
    <property type="protein sequence ID" value="ATD66364.1"/>
    <property type="molecule type" value="Genomic_DNA"/>
</dbReference>
<accession>A0A290XB26</accession>
<reference evidence="3" key="1">
    <citation type="submission" date="2017-09" db="EMBL/GenBank/DDBJ databases">
        <title>Luteimonas liuhanmingii sp.nov., isolated from the intestinal contents of Tibetan Plateau Pika in Yushu, Qinghai Province, China.</title>
        <authorList>
            <person name="Gui Z."/>
        </authorList>
    </citation>
    <scope>NUCLEOTIDE SEQUENCE [LARGE SCALE GENOMIC DNA]</scope>
    <source>
        <strain evidence="3">100111</strain>
    </source>
</reference>
<feature type="transmembrane region" description="Helical" evidence="1">
    <location>
        <begin position="16"/>
        <end position="35"/>
    </location>
</feature>
<keyword evidence="3" id="KW-1185">Reference proteome</keyword>
<proteinExistence type="predicted"/>
<protein>
    <submittedName>
        <fullName evidence="2">Uncharacterized protein</fullName>
    </submittedName>
</protein>
<gene>
    <name evidence="2" type="ORF">CNR27_01965</name>
</gene>
<feature type="transmembrane region" description="Helical" evidence="1">
    <location>
        <begin position="69"/>
        <end position="89"/>
    </location>
</feature>
<sequence length="98" mass="9908">MVSAASGGVEPWDAPVFWTMAFPGALALSAALGAIAPSRAWLWGAIVMLAQVPVVVSVAGASALMIAGLLYASVLAVPAALVAWGSGALRQRLARHAR</sequence>
<organism evidence="2 3">
    <name type="scientific">Luteimonas chenhongjianii</name>
    <dbReference type="NCBI Taxonomy" id="2006110"/>
    <lineage>
        <taxon>Bacteria</taxon>
        <taxon>Pseudomonadati</taxon>
        <taxon>Pseudomonadota</taxon>
        <taxon>Gammaproteobacteria</taxon>
        <taxon>Lysobacterales</taxon>
        <taxon>Lysobacteraceae</taxon>
        <taxon>Luteimonas</taxon>
    </lineage>
</organism>
<evidence type="ECO:0000313" key="3">
    <source>
        <dbReference type="Proteomes" id="UP000218968"/>
    </source>
</evidence>
<evidence type="ECO:0000256" key="1">
    <source>
        <dbReference type="SAM" id="Phobius"/>
    </source>
</evidence>